<dbReference type="EMBL" id="CM008967">
    <property type="protein sequence ID" value="PNW81679.1"/>
    <property type="molecule type" value="Genomic_DNA"/>
</dbReference>
<sequence length="221" mass="23774">MDNAHGLNARLDPALVTLWLGQDPPMVFIPCMRQYGYWLAGILNAAAALEFLTSMPTTIIMPPGETAAASEAQRVAHCRLFTLTAVIKFTPGLHAQRAWLQAMEELCSRTGPGGRRWLAFILRQLLPAAAGSPVTVWVAKTRQLLEKLRSLFEAEEVGVAGGVVSGFEAAMAHTYQGMREQAALCADAPNRLQQLHWLLEPPAPVPDVAPAVDGVLVAAAS</sequence>
<dbReference type="RefSeq" id="XP_042923405.1">
    <property type="nucleotide sequence ID" value="XM_043062699.1"/>
</dbReference>
<dbReference type="Proteomes" id="UP000006906">
    <property type="component" value="Chromosome 6"/>
</dbReference>
<dbReference type="Gramene" id="PNW81679">
    <property type="protein sequence ID" value="PNW81679"/>
    <property type="gene ID" value="CHLRE_06g255900v5"/>
</dbReference>
<name>A0A2K3DMB2_CHLRE</name>
<dbReference type="InParanoid" id="A0A2K3DMB2"/>
<keyword evidence="2" id="KW-1185">Reference proteome</keyword>
<evidence type="ECO:0000313" key="1">
    <source>
        <dbReference type="EMBL" id="PNW81679.1"/>
    </source>
</evidence>
<proteinExistence type="predicted"/>
<dbReference type="GeneID" id="66053575"/>
<organism evidence="1 2">
    <name type="scientific">Chlamydomonas reinhardtii</name>
    <name type="common">Chlamydomonas smithii</name>
    <dbReference type="NCBI Taxonomy" id="3055"/>
    <lineage>
        <taxon>Eukaryota</taxon>
        <taxon>Viridiplantae</taxon>
        <taxon>Chlorophyta</taxon>
        <taxon>core chlorophytes</taxon>
        <taxon>Chlorophyceae</taxon>
        <taxon>CS clade</taxon>
        <taxon>Chlamydomonadales</taxon>
        <taxon>Chlamydomonadaceae</taxon>
        <taxon>Chlamydomonas</taxon>
    </lineage>
</organism>
<evidence type="ECO:0000313" key="2">
    <source>
        <dbReference type="Proteomes" id="UP000006906"/>
    </source>
</evidence>
<dbReference type="KEGG" id="cre:CHLRE_06g255900v5"/>
<gene>
    <name evidence="1" type="ORF">CHLRE_06g255900v5</name>
</gene>
<accession>A0A2K3DMB2</accession>
<dbReference type="OrthoDB" id="544080at2759"/>
<reference evidence="1 2" key="1">
    <citation type="journal article" date="2007" name="Science">
        <title>The Chlamydomonas genome reveals the evolution of key animal and plant functions.</title>
        <authorList>
            <person name="Merchant S.S."/>
            <person name="Prochnik S.E."/>
            <person name="Vallon O."/>
            <person name="Harris E.H."/>
            <person name="Karpowicz S.J."/>
            <person name="Witman G.B."/>
            <person name="Terry A."/>
            <person name="Salamov A."/>
            <person name="Fritz-Laylin L.K."/>
            <person name="Marechal-Drouard L."/>
            <person name="Marshall W.F."/>
            <person name="Qu L.H."/>
            <person name="Nelson D.R."/>
            <person name="Sanderfoot A.A."/>
            <person name="Spalding M.H."/>
            <person name="Kapitonov V.V."/>
            <person name="Ren Q."/>
            <person name="Ferris P."/>
            <person name="Lindquist E."/>
            <person name="Shapiro H."/>
            <person name="Lucas S.M."/>
            <person name="Grimwood J."/>
            <person name="Schmutz J."/>
            <person name="Cardol P."/>
            <person name="Cerutti H."/>
            <person name="Chanfreau G."/>
            <person name="Chen C.L."/>
            <person name="Cognat V."/>
            <person name="Croft M.T."/>
            <person name="Dent R."/>
            <person name="Dutcher S."/>
            <person name="Fernandez E."/>
            <person name="Fukuzawa H."/>
            <person name="Gonzalez-Ballester D."/>
            <person name="Gonzalez-Halphen D."/>
            <person name="Hallmann A."/>
            <person name="Hanikenne M."/>
            <person name="Hippler M."/>
            <person name="Inwood W."/>
            <person name="Jabbari K."/>
            <person name="Kalanon M."/>
            <person name="Kuras R."/>
            <person name="Lefebvre P.A."/>
            <person name="Lemaire S.D."/>
            <person name="Lobanov A.V."/>
            <person name="Lohr M."/>
            <person name="Manuell A."/>
            <person name="Meier I."/>
            <person name="Mets L."/>
            <person name="Mittag M."/>
            <person name="Mittelmeier T."/>
            <person name="Moroney J.V."/>
            <person name="Moseley J."/>
            <person name="Napoli C."/>
            <person name="Nedelcu A.M."/>
            <person name="Niyogi K."/>
            <person name="Novoselov S.V."/>
            <person name="Paulsen I.T."/>
            <person name="Pazour G."/>
            <person name="Purton S."/>
            <person name="Ral J.P."/>
            <person name="Riano-Pachon D.M."/>
            <person name="Riekhof W."/>
            <person name="Rymarquis L."/>
            <person name="Schroda M."/>
            <person name="Stern D."/>
            <person name="Umen J."/>
            <person name="Willows R."/>
            <person name="Wilson N."/>
            <person name="Zimmer S.L."/>
            <person name="Allmer J."/>
            <person name="Balk J."/>
            <person name="Bisova K."/>
            <person name="Chen C.J."/>
            <person name="Elias M."/>
            <person name="Gendler K."/>
            <person name="Hauser C."/>
            <person name="Lamb M.R."/>
            <person name="Ledford H."/>
            <person name="Long J.C."/>
            <person name="Minagawa J."/>
            <person name="Page M.D."/>
            <person name="Pan J."/>
            <person name="Pootakham W."/>
            <person name="Roje S."/>
            <person name="Rose A."/>
            <person name="Stahlberg E."/>
            <person name="Terauchi A.M."/>
            <person name="Yang P."/>
            <person name="Ball S."/>
            <person name="Bowler C."/>
            <person name="Dieckmann C.L."/>
            <person name="Gladyshev V.N."/>
            <person name="Green P."/>
            <person name="Jorgensen R."/>
            <person name="Mayfield S."/>
            <person name="Mueller-Roeber B."/>
            <person name="Rajamani S."/>
            <person name="Sayre R.T."/>
            <person name="Brokstein P."/>
            <person name="Dubchak I."/>
            <person name="Goodstein D."/>
            <person name="Hornick L."/>
            <person name="Huang Y.W."/>
            <person name="Jhaveri J."/>
            <person name="Luo Y."/>
            <person name="Martinez D."/>
            <person name="Ngau W.C."/>
            <person name="Otillar B."/>
            <person name="Poliakov A."/>
            <person name="Porter A."/>
            <person name="Szajkowski L."/>
            <person name="Werner G."/>
            <person name="Zhou K."/>
            <person name="Grigoriev I.V."/>
            <person name="Rokhsar D.S."/>
            <person name="Grossman A.R."/>
        </authorList>
    </citation>
    <scope>NUCLEOTIDE SEQUENCE [LARGE SCALE GENOMIC DNA]</scope>
    <source>
        <strain evidence="2">CC-503</strain>
    </source>
</reference>
<protein>
    <submittedName>
        <fullName evidence="1">Uncharacterized protein</fullName>
    </submittedName>
</protein>
<dbReference type="AlphaFoldDB" id="A0A2K3DMB2"/>